<protein>
    <recommendedName>
        <fullName evidence="3">Four helix bundle protein</fullName>
    </recommendedName>
</protein>
<dbReference type="InterPro" id="IPR012657">
    <property type="entry name" value="23S_rRNA-intervening_sequence"/>
</dbReference>
<gene>
    <name evidence="1" type="ORF">A2627_04935</name>
</gene>
<evidence type="ECO:0008006" key="3">
    <source>
        <dbReference type="Google" id="ProtNLM"/>
    </source>
</evidence>
<proteinExistence type="predicted"/>
<reference evidence="1 2" key="1">
    <citation type="journal article" date="2016" name="Nat. Commun.">
        <title>Thousands of microbial genomes shed light on interconnected biogeochemical processes in an aquifer system.</title>
        <authorList>
            <person name="Anantharaman K."/>
            <person name="Brown C.T."/>
            <person name="Hug L.A."/>
            <person name="Sharon I."/>
            <person name="Castelle C.J."/>
            <person name="Probst A.J."/>
            <person name="Thomas B.C."/>
            <person name="Singh A."/>
            <person name="Wilkins M.J."/>
            <person name="Karaoz U."/>
            <person name="Brodie E.L."/>
            <person name="Williams K.H."/>
            <person name="Hubbard S.S."/>
            <person name="Banfield J.F."/>
        </authorList>
    </citation>
    <scope>NUCLEOTIDE SEQUENCE [LARGE SCALE GENOMIC DNA]</scope>
</reference>
<evidence type="ECO:0000313" key="1">
    <source>
        <dbReference type="EMBL" id="OGM24983.1"/>
    </source>
</evidence>
<dbReference type="AlphaFoldDB" id="A0A1F7YCG0"/>
<dbReference type="PANTHER" id="PTHR38471">
    <property type="entry name" value="FOUR HELIX BUNDLE PROTEIN"/>
    <property type="match status" value="1"/>
</dbReference>
<dbReference type="EMBL" id="MGGI01000024">
    <property type="protein sequence ID" value="OGM24983.1"/>
    <property type="molecule type" value="Genomic_DNA"/>
</dbReference>
<dbReference type="NCBIfam" id="TIGR02436">
    <property type="entry name" value="four helix bundle protein"/>
    <property type="match status" value="1"/>
</dbReference>
<comment type="caution">
    <text evidence="1">The sequence shown here is derived from an EMBL/GenBank/DDBJ whole genome shotgun (WGS) entry which is preliminary data.</text>
</comment>
<dbReference type="Proteomes" id="UP000178851">
    <property type="component" value="Unassembled WGS sequence"/>
</dbReference>
<name>A0A1F7YCG0_9BACT</name>
<dbReference type="InterPro" id="IPR036583">
    <property type="entry name" value="23S_rRNA_IVS_sf"/>
</dbReference>
<dbReference type="PANTHER" id="PTHR38471:SF2">
    <property type="entry name" value="FOUR HELIX BUNDLE PROTEIN"/>
    <property type="match status" value="1"/>
</dbReference>
<sequence>MYKFEKLNVWQESMLLSKLCYGISKELPTFERNGLSDQIRRAVTSILLNIAEGSGSESDKEFLRFLYISKKSLYEVVALLKFIEYEYKIGIEKTLNQTDTVGKLLNGLIRKLKAES</sequence>
<dbReference type="Gene3D" id="1.20.1440.60">
    <property type="entry name" value="23S rRNA-intervening sequence"/>
    <property type="match status" value="1"/>
</dbReference>
<evidence type="ECO:0000313" key="2">
    <source>
        <dbReference type="Proteomes" id="UP000178851"/>
    </source>
</evidence>
<accession>A0A1F7YCG0</accession>
<dbReference type="SUPFAM" id="SSF158446">
    <property type="entry name" value="IVS-encoded protein-like"/>
    <property type="match status" value="1"/>
</dbReference>
<dbReference type="Pfam" id="PF05635">
    <property type="entry name" value="23S_rRNA_IVP"/>
    <property type="match status" value="1"/>
</dbReference>
<organism evidence="1 2">
    <name type="scientific">Candidatus Woesebacteria bacterium RIFCSPHIGHO2_01_FULL_39_28</name>
    <dbReference type="NCBI Taxonomy" id="1802496"/>
    <lineage>
        <taxon>Bacteria</taxon>
        <taxon>Candidatus Woeseibacteriota</taxon>
    </lineage>
</organism>
<dbReference type="CDD" id="cd16377">
    <property type="entry name" value="23S_rRNA_IVP_like"/>
    <property type="match status" value="1"/>
</dbReference>